<reference evidence="6 7" key="1">
    <citation type="submission" date="2018-03" db="EMBL/GenBank/DDBJ databases">
        <title>Genomic Encyclopedia of Type Strains, Phase III (KMG-III): the genomes of soil and plant-associated and newly described type strains.</title>
        <authorList>
            <person name="Whitman W."/>
        </authorList>
    </citation>
    <scope>NUCLEOTIDE SEQUENCE [LARGE SCALE GENOMIC DNA]</scope>
    <source>
        <strain evidence="6 7">CGMCC 1.07653</strain>
    </source>
</reference>
<dbReference type="InterPro" id="IPR007210">
    <property type="entry name" value="ABC_Gly_betaine_transp_sub-bd"/>
</dbReference>
<comment type="subcellular location">
    <subcellularLocation>
        <location evidence="1">Cell membrane</location>
    </subcellularLocation>
</comment>
<dbReference type="GO" id="GO:0043190">
    <property type="term" value="C:ATP-binding cassette (ABC) transporter complex"/>
    <property type="evidence" value="ECO:0007669"/>
    <property type="project" value="InterPro"/>
</dbReference>
<name>A0A2P8H3R1_9BACI</name>
<sequence>MKKFAMYTLTAGVLAGLSACGEDDAADVEESNGEDETVEDEGESLAEQLEYTITGIDAGAGIMESAEQAIEDYDLEDYRVQSSSSSAMSSMLSSAFEDEEPIVVTGWTPHWKFEEFDLKYLDDPEQSFGEAERIHTIAREGLEEDMPEAYEVLDNFYWEPEHIEAIMVDIYNDVEPEDAAREWIEENEDIVSEWTEGVDEVEGEEIEISFVAWDSEIASTNMIGLVLEDMGYDVELTAVEGAAMWESVATDAADATVAAWLPETDGHYYEQHEDNIDDLGANLEDARVGLVVPEFVEAESIGDLAEE</sequence>
<accession>A0A2P8H3R1</accession>
<dbReference type="GO" id="GO:0031460">
    <property type="term" value="P:glycine betaine transport"/>
    <property type="evidence" value="ECO:0007669"/>
    <property type="project" value="TreeGrafter"/>
</dbReference>
<keyword evidence="4" id="KW-0472">Membrane</keyword>
<feature type="domain" description="ABC-type glycine betaine transport system substrate-binding" evidence="5">
    <location>
        <begin position="44"/>
        <end position="186"/>
    </location>
</feature>
<evidence type="ECO:0000313" key="7">
    <source>
        <dbReference type="Proteomes" id="UP000242310"/>
    </source>
</evidence>
<evidence type="ECO:0000256" key="1">
    <source>
        <dbReference type="ARBA" id="ARBA00004236"/>
    </source>
</evidence>
<proteinExistence type="predicted"/>
<dbReference type="SUPFAM" id="SSF53850">
    <property type="entry name" value="Periplasmic binding protein-like II"/>
    <property type="match status" value="2"/>
</dbReference>
<evidence type="ECO:0000259" key="5">
    <source>
        <dbReference type="Pfam" id="PF04069"/>
    </source>
</evidence>
<dbReference type="Proteomes" id="UP000242310">
    <property type="component" value="Unassembled WGS sequence"/>
</dbReference>
<dbReference type="GO" id="GO:0015871">
    <property type="term" value="P:choline transport"/>
    <property type="evidence" value="ECO:0007669"/>
    <property type="project" value="TreeGrafter"/>
</dbReference>
<organism evidence="6 7">
    <name type="scientific">Salsuginibacillus halophilus</name>
    <dbReference type="NCBI Taxonomy" id="517424"/>
    <lineage>
        <taxon>Bacteria</taxon>
        <taxon>Bacillati</taxon>
        <taxon>Bacillota</taxon>
        <taxon>Bacilli</taxon>
        <taxon>Bacillales</taxon>
        <taxon>Bacillaceae</taxon>
        <taxon>Salsuginibacillus</taxon>
    </lineage>
</organism>
<evidence type="ECO:0000256" key="2">
    <source>
        <dbReference type="ARBA" id="ARBA00022448"/>
    </source>
</evidence>
<dbReference type="Gene3D" id="3.40.190.100">
    <property type="entry name" value="Glycine betaine-binding periplasmic protein, domain 2"/>
    <property type="match status" value="1"/>
</dbReference>
<dbReference type="AlphaFoldDB" id="A0A2P8H3R1"/>
<dbReference type="GO" id="GO:0005275">
    <property type="term" value="F:amine transmembrane transporter activity"/>
    <property type="evidence" value="ECO:0007669"/>
    <property type="project" value="TreeGrafter"/>
</dbReference>
<evidence type="ECO:0000313" key="6">
    <source>
        <dbReference type="EMBL" id="PSL40843.1"/>
    </source>
</evidence>
<keyword evidence="3" id="KW-1003">Cell membrane</keyword>
<keyword evidence="7" id="KW-1185">Reference proteome</keyword>
<dbReference type="GO" id="GO:0015226">
    <property type="term" value="F:carnitine transmembrane transporter activity"/>
    <property type="evidence" value="ECO:0007669"/>
    <property type="project" value="TreeGrafter"/>
</dbReference>
<dbReference type="PANTHER" id="PTHR47737:SF1">
    <property type="entry name" value="GLYCINE BETAINE_PROLINE BETAINE TRANSPORT SYSTEM PERMEASE PROTEIN PROW"/>
    <property type="match status" value="1"/>
</dbReference>
<dbReference type="Pfam" id="PF04069">
    <property type="entry name" value="OpuAC"/>
    <property type="match status" value="2"/>
</dbReference>
<gene>
    <name evidence="6" type="ORF">B0H94_1218</name>
</gene>
<dbReference type="Gene3D" id="3.10.105.10">
    <property type="entry name" value="Dipeptide-binding Protein, Domain 3"/>
    <property type="match status" value="1"/>
</dbReference>
<feature type="domain" description="ABC-type glycine betaine transport system substrate-binding" evidence="5">
    <location>
        <begin position="205"/>
        <end position="305"/>
    </location>
</feature>
<dbReference type="PANTHER" id="PTHR47737">
    <property type="entry name" value="GLYCINE BETAINE/PROLINE BETAINE TRANSPORT SYSTEM PERMEASE PROTEIN PROW"/>
    <property type="match status" value="1"/>
</dbReference>
<comment type="caution">
    <text evidence="6">The sequence shown here is derived from an EMBL/GenBank/DDBJ whole genome shotgun (WGS) entry which is preliminary data.</text>
</comment>
<keyword evidence="2" id="KW-0813">Transport</keyword>
<evidence type="ECO:0000256" key="3">
    <source>
        <dbReference type="ARBA" id="ARBA00022475"/>
    </source>
</evidence>
<evidence type="ECO:0000256" key="4">
    <source>
        <dbReference type="ARBA" id="ARBA00023136"/>
    </source>
</evidence>
<protein>
    <submittedName>
        <fullName evidence="6">Glycine betaine/proline transport system substrate-binding protein</fullName>
    </submittedName>
</protein>
<dbReference type="PROSITE" id="PS51257">
    <property type="entry name" value="PROKAR_LIPOPROTEIN"/>
    <property type="match status" value="1"/>
</dbReference>
<dbReference type="EMBL" id="PYAV01000021">
    <property type="protein sequence ID" value="PSL40843.1"/>
    <property type="molecule type" value="Genomic_DNA"/>
</dbReference>
<dbReference type="RefSeq" id="WP_245894078.1">
    <property type="nucleotide sequence ID" value="NZ_PYAV01000021.1"/>
</dbReference>